<name>A0A5A7P8Y7_STRAF</name>
<evidence type="ECO:0000313" key="2">
    <source>
        <dbReference type="EMBL" id="GER29323.1"/>
    </source>
</evidence>
<sequence length="205" mass="22236">FDLPDRLPEQKIRETLKSSFSLINLTAGIAISGPTSGFRRPPRTRWKSARSSSGGGDFGREEPAAAEEGGGSQRGFAAAEGGRASGGAGAVFRRSALGPFQSPSYQVALAGMEWMRMLRGQKMFSPTNVYCIWPCDTANGPAFEVRLVPVTCFYTAFTTIHARGTFVGQRLTFVGQRLSSEKKEYSISPIRLGNQSETASKEKQK</sequence>
<gene>
    <name evidence="2" type="ORF">STAS_05177</name>
</gene>
<proteinExistence type="predicted"/>
<keyword evidence="2" id="KW-0647">Proteasome</keyword>
<dbReference type="GO" id="GO:0000502">
    <property type="term" value="C:proteasome complex"/>
    <property type="evidence" value="ECO:0007669"/>
    <property type="project" value="UniProtKB-KW"/>
</dbReference>
<reference evidence="3" key="1">
    <citation type="journal article" date="2019" name="Curr. Biol.">
        <title>Genome Sequence of Striga asiatica Provides Insight into the Evolution of Plant Parasitism.</title>
        <authorList>
            <person name="Yoshida S."/>
            <person name="Kim S."/>
            <person name="Wafula E.K."/>
            <person name="Tanskanen J."/>
            <person name="Kim Y.M."/>
            <person name="Honaas L."/>
            <person name="Yang Z."/>
            <person name="Spallek T."/>
            <person name="Conn C.E."/>
            <person name="Ichihashi Y."/>
            <person name="Cheong K."/>
            <person name="Cui S."/>
            <person name="Der J.P."/>
            <person name="Gundlach H."/>
            <person name="Jiao Y."/>
            <person name="Hori C."/>
            <person name="Ishida J.K."/>
            <person name="Kasahara H."/>
            <person name="Kiba T."/>
            <person name="Kim M.S."/>
            <person name="Koo N."/>
            <person name="Laohavisit A."/>
            <person name="Lee Y.H."/>
            <person name="Lumba S."/>
            <person name="McCourt P."/>
            <person name="Mortimer J.C."/>
            <person name="Mutuku J.M."/>
            <person name="Nomura T."/>
            <person name="Sasaki-Sekimoto Y."/>
            <person name="Seto Y."/>
            <person name="Wang Y."/>
            <person name="Wakatake T."/>
            <person name="Sakakibara H."/>
            <person name="Demura T."/>
            <person name="Yamaguchi S."/>
            <person name="Yoneyama K."/>
            <person name="Manabe R.I."/>
            <person name="Nelson D.C."/>
            <person name="Schulman A.H."/>
            <person name="Timko M.P."/>
            <person name="dePamphilis C.W."/>
            <person name="Choi D."/>
            <person name="Shirasu K."/>
        </authorList>
    </citation>
    <scope>NUCLEOTIDE SEQUENCE [LARGE SCALE GENOMIC DNA]</scope>
    <source>
        <strain evidence="3">cv. UVA1</strain>
    </source>
</reference>
<dbReference type="EMBL" id="BKCP01003558">
    <property type="protein sequence ID" value="GER29323.1"/>
    <property type="molecule type" value="Genomic_DNA"/>
</dbReference>
<accession>A0A5A7P8Y7</accession>
<dbReference type="Proteomes" id="UP000325081">
    <property type="component" value="Unassembled WGS sequence"/>
</dbReference>
<comment type="caution">
    <text evidence="2">The sequence shown here is derived from an EMBL/GenBank/DDBJ whole genome shotgun (WGS) entry which is preliminary data.</text>
</comment>
<feature type="non-terminal residue" evidence="2">
    <location>
        <position position="1"/>
    </location>
</feature>
<keyword evidence="3" id="KW-1185">Reference proteome</keyword>
<dbReference type="AlphaFoldDB" id="A0A5A7P8Y7"/>
<protein>
    <submittedName>
        <fullName evidence="2">Proteasome subunit beta type-1</fullName>
    </submittedName>
</protein>
<organism evidence="2 3">
    <name type="scientific">Striga asiatica</name>
    <name type="common">Asiatic witchweed</name>
    <name type="synonym">Buchnera asiatica</name>
    <dbReference type="NCBI Taxonomy" id="4170"/>
    <lineage>
        <taxon>Eukaryota</taxon>
        <taxon>Viridiplantae</taxon>
        <taxon>Streptophyta</taxon>
        <taxon>Embryophyta</taxon>
        <taxon>Tracheophyta</taxon>
        <taxon>Spermatophyta</taxon>
        <taxon>Magnoliopsida</taxon>
        <taxon>eudicotyledons</taxon>
        <taxon>Gunneridae</taxon>
        <taxon>Pentapetalae</taxon>
        <taxon>asterids</taxon>
        <taxon>lamiids</taxon>
        <taxon>Lamiales</taxon>
        <taxon>Orobanchaceae</taxon>
        <taxon>Buchnereae</taxon>
        <taxon>Striga</taxon>
    </lineage>
</organism>
<feature type="region of interest" description="Disordered" evidence="1">
    <location>
        <begin position="33"/>
        <end position="81"/>
    </location>
</feature>
<evidence type="ECO:0000313" key="3">
    <source>
        <dbReference type="Proteomes" id="UP000325081"/>
    </source>
</evidence>
<evidence type="ECO:0000256" key="1">
    <source>
        <dbReference type="SAM" id="MobiDB-lite"/>
    </source>
</evidence>